<keyword evidence="3" id="KW-1185">Reference proteome</keyword>
<reference evidence="2" key="1">
    <citation type="journal article" date="2020" name="Stud. Mycol.">
        <title>101 Dothideomycetes genomes: a test case for predicting lifestyles and emergence of pathogens.</title>
        <authorList>
            <person name="Haridas S."/>
            <person name="Albert R."/>
            <person name="Binder M."/>
            <person name="Bloem J."/>
            <person name="Labutti K."/>
            <person name="Salamov A."/>
            <person name="Andreopoulos B."/>
            <person name="Baker S."/>
            <person name="Barry K."/>
            <person name="Bills G."/>
            <person name="Bluhm B."/>
            <person name="Cannon C."/>
            <person name="Castanera R."/>
            <person name="Culley D."/>
            <person name="Daum C."/>
            <person name="Ezra D."/>
            <person name="Gonzalez J."/>
            <person name="Henrissat B."/>
            <person name="Kuo A."/>
            <person name="Liang C."/>
            <person name="Lipzen A."/>
            <person name="Lutzoni F."/>
            <person name="Magnuson J."/>
            <person name="Mondo S."/>
            <person name="Nolan M."/>
            <person name="Ohm R."/>
            <person name="Pangilinan J."/>
            <person name="Park H.-J."/>
            <person name="Ramirez L."/>
            <person name="Alfaro M."/>
            <person name="Sun H."/>
            <person name="Tritt A."/>
            <person name="Yoshinaga Y."/>
            <person name="Zwiers L.-H."/>
            <person name="Turgeon B."/>
            <person name="Goodwin S."/>
            <person name="Spatafora J."/>
            <person name="Crous P."/>
            <person name="Grigoriev I."/>
        </authorList>
    </citation>
    <scope>NUCLEOTIDE SEQUENCE</scope>
    <source>
        <strain evidence="2">ATCC 16933</strain>
    </source>
</reference>
<evidence type="ECO:0000313" key="2">
    <source>
        <dbReference type="EMBL" id="KAF2455605.1"/>
    </source>
</evidence>
<feature type="compositionally biased region" description="Low complexity" evidence="1">
    <location>
        <begin position="43"/>
        <end position="61"/>
    </location>
</feature>
<evidence type="ECO:0000256" key="1">
    <source>
        <dbReference type="SAM" id="MobiDB-lite"/>
    </source>
</evidence>
<name>A0A6A6NUZ5_9PEZI</name>
<organism evidence="2 3">
    <name type="scientific">Lineolata rhizophorae</name>
    <dbReference type="NCBI Taxonomy" id="578093"/>
    <lineage>
        <taxon>Eukaryota</taxon>
        <taxon>Fungi</taxon>
        <taxon>Dikarya</taxon>
        <taxon>Ascomycota</taxon>
        <taxon>Pezizomycotina</taxon>
        <taxon>Dothideomycetes</taxon>
        <taxon>Dothideomycetes incertae sedis</taxon>
        <taxon>Lineolatales</taxon>
        <taxon>Lineolataceae</taxon>
        <taxon>Lineolata</taxon>
    </lineage>
</organism>
<dbReference type="EMBL" id="MU001686">
    <property type="protein sequence ID" value="KAF2455605.1"/>
    <property type="molecule type" value="Genomic_DNA"/>
</dbReference>
<feature type="region of interest" description="Disordered" evidence="1">
    <location>
        <begin position="42"/>
        <end position="95"/>
    </location>
</feature>
<evidence type="ECO:0000313" key="3">
    <source>
        <dbReference type="Proteomes" id="UP000799766"/>
    </source>
</evidence>
<sequence>MSGRWLASKRCLAPLTVGATPGRFSLPATPAASQPGACPLFLAGENTPPAGPAPTAEEPLAVSRGNDVPVARSGCAPSETQQQRKRRSEGANAPGVQWAAAVLFHGA</sequence>
<dbReference type="Proteomes" id="UP000799766">
    <property type="component" value="Unassembled WGS sequence"/>
</dbReference>
<protein>
    <submittedName>
        <fullName evidence="2">Uncharacterized protein</fullName>
    </submittedName>
</protein>
<proteinExistence type="predicted"/>
<gene>
    <name evidence="2" type="ORF">BDY21DRAFT_349801</name>
</gene>
<accession>A0A6A6NUZ5</accession>
<dbReference type="AlphaFoldDB" id="A0A6A6NUZ5"/>